<keyword evidence="7" id="KW-1185">Reference proteome</keyword>
<dbReference type="SMART" id="SM00421">
    <property type="entry name" value="HTH_LUXR"/>
    <property type="match status" value="1"/>
</dbReference>
<dbReference type="PROSITE" id="PS00622">
    <property type="entry name" value="HTH_LUXR_1"/>
    <property type="match status" value="1"/>
</dbReference>
<dbReference type="Proteomes" id="UP000222366">
    <property type="component" value="Unassembled WGS sequence"/>
</dbReference>
<name>A0A2D0KNZ6_9GAMM</name>
<accession>A0A2D0KNZ6</accession>
<sequence>MNTSPLSHHQQTLVNCCLNTIAHIIPVSAAVYYLVNEKWQPEHRILYGITPDVYQAYVAYFCQLDPLHPENFRNNEQRLVSMNDNMKESGQQFYHDFMQPNNLTDRVEIFIRRGNKILAGLSVFRDYLFQHQEIIRLHSIIPVAELMTFDILPDAQVTFTAKEQEIIQWVREGASNKRIALQLSISLSTVKTHLRNIFAKASVTNRTELVSSGFIRRNLSGYGAAPAAIINNSYRDGNPML</sequence>
<dbReference type="PANTHER" id="PTHR44688:SF16">
    <property type="entry name" value="DNA-BINDING TRANSCRIPTIONAL ACTIVATOR DEVR_DOSR"/>
    <property type="match status" value="1"/>
</dbReference>
<dbReference type="RefSeq" id="WP_099125108.1">
    <property type="nucleotide sequence ID" value="NZ_CAWNRH010000092.1"/>
</dbReference>
<evidence type="ECO:0000256" key="2">
    <source>
        <dbReference type="ARBA" id="ARBA00023125"/>
    </source>
</evidence>
<protein>
    <submittedName>
        <fullName evidence="6">DNA-binding transcriptional activator SdiA</fullName>
    </submittedName>
</protein>
<evidence type="ECO:0000256" key="4">
    <source>
        <dbReference type="SAM" id="Phobius"/>
    </source>
</evidence>
<organism evidence="6 7">
    <name type="scientific">Xenorhabdus stockiae</name>
    <dbReference type="NCBI Taxonomy" id="351614"/>
    <lineage>
        <taxon>Bacteria</taxon>
        <taxon>Pseudomonadati</taxon>
        <taxon>Pseudomonadota</taxon>
        <taxon>Gammaproteobacteria</taxon>
        <taxon>Enterobacterales</taxon>
        <taxon>Morganellaceae</taxon>
        <taxon>Xenorhabdus</taxon>
    </lineage>
</organism>
<keyword evidence="3" id="KW-0804">Transcription</keyword>
<comment type="caution">
    <text evidence="6">The sequence shown here is derived from an EMBL/GenBank/DDBJ whole genome shotgun (WGS) entry which is preliminary data.</text>
</comment>
<dbReference type="InterPro" id="IPR016032">
    <property type="entry name" value="Sig_transdc_resp-reg_C-effctor"/>
</dbReference>
<dbReference type="GO" id="GO:0006355">
    <property type="term" value="P:regulation of DNA-templated transcription"/>
    <property type="evidence" value="ECO:0007669"/>
    <property type="project" value="InterPro"/>
</dbReference>
<dbReference type="Pfam" id="PF00196">
    <property type="entry name" value="GerE"/>
    <property type="match status" value="1"/>
</dbReference>
<evidence type="ECO:0000313" key="7">
    <source>
        <dbReference type="Proteomes" id="UP000222366"/>
    </source>
</evidence>
<keyword evidence="4" id="KW-0472">Membrane</keyword>
<keyword evidence="4" id="KW-1133">Transmembrane helix</keyword>
<keyword evidence="4" id="KW-0812">Transmembrane</keyword>
<dbReference type="EMBL" id="NJAJ01000019">
    <property type="protein sequence ID" value="PHM65136.1"/>
    <property type="molecule type" value="Genomic_DNA"/>
</dbReference>
<feature type="domain" description="HTH luxR-type" evidence="5">
    <location>
        <begin position="152"/>
        <end position="217"/>
    </location>
</feature>
<keyword evidence="1" id="KW-0805">Transcription regulation</keyword>
<dbReference type="Gene3D" id="1.10.10.10">
    <property type="entry name" value="Winged helix-like DNA-binding domain superfamily/Winged helix DNA-binding domain"/>
    <property type="match status" value="1"/>
</dbReference>
<reference evidence="6 7" key="1">
    <citation type="journal article" date="2017" name="Nat. Microbiol.">
        <title>Natural product diversity associated with the nematode symbionts Photorhabdus and Xenorhabdus.</title>
        <authorList>
            <person name="Tobias N.J."/>
            <person name="Wolff H."/>
            <person name="Djahanschiri B."/>
            <person name="Grundmann F."/>
            <person name="Kronenwerth M."/>
            <person name="Shi Y.M."/>
            <person name="Simonyi S."/>
            <person name="Grun P."/>
            <person name="Shapiro-Ilan D."/>
            <person name="Pidot S.J."/>
            <person name="Stinear T.P."/>
            <person name="Ebersberger I."/>
            <person name="Bode H.B."/>
        </authorList>
    </citation>
    <scope>NUCLEOTIDE SEQUENCE [LARGE SCALE GENOMIC DNA]</scope>
    <source>
        <strain evidence="6 7">DSM 17904</strain>
    </source>
</reference>
<gene>
    <name evidence="6" type="ORF">Xsto_02284</name>
</gene>
<dbReference type="PROSITE" id="PS50043">
    <property type="entry name" value="HTH_LUXR_2"/>
    <property type="match status" value="1"/>
</dbReference>
<dbReference type="InterPro" id="IPR000792">
    <property type="entry name" value="Tscrpt_reg_LuxR_C"/>
</dbReference>
<feature type="transmembrane region" description="Helical" evidence="4">
    <location>
        <begin position="12"/>
        <end position="35"/>
    </location>
</feature>
<dbReference type="PANTHER" id="PTHR44688">
    <property type="entry name" value="DNA-BINDING TRANSCRIPTIONAL ACTIVATOR DEVR_DOSR"/>
    <property type="match status" value="1"/>
</dbReference>
<proteinExistence type="predicted"/>
<dbReference type="PRINTS" id="PR00038">
    <property type="entry name" value="HTHLUXR"/>
</dbReference>
<dbReference type="CDD" id="cd06170">
    <property type="entry name" value="LuxR_C_like"/>
    <property type="match status" value="1"/>
</dbReference>
<evidence type="ECO:0000259" key="5">
    <source>
        <dbReference type="PROSITE" id="PS50043"/>
    </source>
</evidence>
<dbReference type="SUPFAM" id="SSF46894">
    <property type="entry name" value="C-terminal effector domain of the bipartite response regulators"/>
    <property type="match status" value="1"/>
</dbReference>
<dbReference type="AlphaFoldDB" id="A0A2D0KNZ6"/>
<keyword evidence="2 6" id="KW-0238">DNA-binding</keyword>
<evidence type="ECO:0000313" key="6">
    <source>
        <dbReference type="EMBL" id="PHM65136.1"/>
    </source>
</evidence>
<evidence type="ECO:0000256" key="1">
    <source>
        <dbReference type="ARBA" id="ARBA00023015"/>
    </source>
</evidence>
<dbReference type="GO" id="GO:0003677">
    <property type="term" value="F:DNA binding"/>
    <property type="evidence" value="ECO:0007669"/>
    <property type="project" value="UniProtKB-KW"/>
</dbReference>
<evidence type="ECO:0000256" key="3">
    <source>
        <dbReference type="ARBA" id="ARBA00023163"/>
    </source>
</evidence>
<dbReference type="InterPro" id="IPR036388">
    <property type="entry name" value="WH-like_DNA-bd_sf"/>
</dbReference>